<dbReference type="EMBL" id="JAGTJJ010000016">
    <property type="protein sequence ID" value="MDC3983845.1"/>
    <property type="molecule type" value="Genomic_DNA"/>
</dbReference>
<feature type="region of interest" description="Disordered" evidence="1">
    <location>
        <begin position="31"/>
        <end position="67"/>
    </location>
</feature>
<evidence type="ECO:0000313" key="3">
    <source>
        <dbReference type="Proteomes" id="UP001151081"/>
    </source>
</evidence>
<sequence length="117" mass="12777">MVAGEITSAPAGHLSRLGARHRALRRRVPCLPRSPRDHAARARRRRARHALRDAGRRGDPPRARAVAGAWGADDGRGLGALREGGCGFDIHAGAVIDGRDRRRVERLCRYLARPPIA</sequence>
<proteinExistence type="predicted"/>
<dbReference type="AlphaFoldDB" id="A0A9X3X6U4"/>
<feature type="compositionally biased region" description="Basic and acidic residues" evidence="1">
    <location>
        <begin position="50"/>
        <end position="62"/>
    </location>
</feature>
<accession>A0A9X3X6U4</accession>
<comment type="caution">
    <text evidence="2">The sequence shown here is derived from an EMBL/GenBank/DDBJ whole genome shotgun (WGS) entry which is preliminary data.</text>
</comment>
<gene>
    <name evidence="2" type="ORF">KEG57_25270</name>
</gene>
<organism evidence="2 3">
    <name type="scientific">Polyangium jinanense</name>
    <dbReference type="NCBI Taxonomy" id="2829994"/>
    <lineage>
        <taxon>Bacteria</taxon>
        <taxon>Pseudomonadati</taxon>
        <taxon>Myxococcota</taxon>
        <taxon>Polyangia</taxon>
        <taxon>Polyangiales</taxon>
        <taxon>Polyangiaceae</taxon>
        <taxon>Polyangium</taxon>
    </lineage>
</organism>
<keyword evidence="3" id="KW-1185">Reference proteome</keyword>
<evidence type="ECO:0000256" key="1">
    <source>
        <dbReference type="SAM" id="MobiDB-lite"/>
    </source>
</evidence>
<protein>
    <submittedName>
        <fullName evidence="2">Transposase</fullName>
    </submittedName>
</protein>
<dbReference type="Proteomes" id="UP001151081">
    <property type="component" value="Unassembled WGS sequence"/>
</dbReference>
<name>A0A9X3X6U4_9BACT</name>
<evidence type="ECO:0000313" key="2">
    <source>
        <dbReference type="EMBL" id="MDC3983845.1"/>
    </source>
</evidence>
<reference evidence="2 3" key="1">
    <citation type="submission" date="2021-04" db="EMBL/GenBank/DDBJ databases">
        <title>Genome analysis of Polyangium sp.</title>
        <authorList>
            <person name="Li Y."/>
            <person name="Wang J."/>
        </authorList>
    </citation>
    <scope>NUCLEOTIDE SEQUENCE [LARGE SCALE GENOMIC DNA]</scope>
    <source>
        <strain evidence="2 3">SDU14</strain>
    </source>
</reference>